<evidence type="ECO:0000259" key="2">
    <source>
        <dbReference type="Pfam" id="PF07331"/>
    </source>
</evidence>
<dbReference type="RefSeq" id="WP_054582404.1">
    <property type="nucleotide sequence ID" value="NZ_CP012808.1"/>
</dbReference>
<keyword evidence="1" id="KW-0472">Membrane</keyword>
<feature type="transmembrane region" description="Helical" evidence="1">
    <location>
        <begin position="93"/>
        <end position="112"/>
    </location>
</feature>
<accession>A0A0N9W458</accession>
<feature type="transmembrane region" description="Helical" evidence="1">
    <location>
        <begin position="37"/>
        <end position="56"/>
    </location>
</feature>
<reference evidence="3 4" key="1">
    <citation type="journal article" date="2015" name="Int. J. Syst. Evol. Microbiol.">
        <title>Acinetobacter equi sp. nov. isolated from horse faeces.</title>
        <authorList>
            <person name="Poppel M.T."/>
            <person name="Skiebe E."/>
            <person name="Laue M."/>
            <person name="Bergmann H."/>
            <person name="Ebersberger I."/>
            <person name="Garn T."/>
            <person name="Fruth A."/>
            <person name="Baumgardt S."/>
            <person name="Busse H.J."/>
            <person name="Wilharm G."/>
        </authorList>
    </citation>
    <scope>NUCLEOTIDE SEQUENCE [LARGE SCALE GENOMIC DNA]</scope>
    <source>
        <strain evidence="3 4">114</strain>
    </source>
</reference>
<dbReference type="AlphaFoldDB" id="A0A0N9W458"/>
<evidence type="ECO:0000313" key="3">
    <source>
        <dbReference type="EMBL" id="ALH96525.1"/>
    </source>
</evidence>
<dbReference type="Proteomes" id="UP000064939">
    <property type="component" value="Chromosome"/>
</dbReference>
<gene>
    <name evidence="3" type="ORF">AOY20_13780</name>
</gene>
<keyword evidence="4" id="KW-1185">Reference proteome</keyword>
<feature type="domain" description="DUF1468" evidence="2">
    <location>
        <begin position="14"/>
        <end position="142"/>
    </location>
</feature>
<feature type="transmembrane region" description="Helical" evidence="1">
    <location>
        <begin position="119"/>
        <end position="137"/>
    </location>
</feature>
<dbReference type="Pfam" id="PF07331">
    <property type="entry name" value="TctB"/>
    <property type="match status" value="1"/>
</dbReference>
<dbReference type="OrthoDB" id="7025534at2"/>
<organism evidence="3 4">
    <name type="scientific">Acinetobacter equi</name>
    <dbReference type="NCBI Taxonomy" id="1324350"/>
    <lineage>
        <taxon>Bacteria</taxon>
        <taxon>Pseudomonadati</taxon>
        <taxon>Pseudomonadota</taxon>
        <taxon>Gammaproteobacteria</taxon>
        <taxon>Moraxellales</taxon>
        <taxon>Moraxellaceae</taxon>
        <taxon>Acinetobacter</taxon>
    </lineage>
</organism>
<dbReference type="InterPro" id="IPR009936">
    <property type="entry name" value="DUF1468"/>
</dbReference>
<feature type="transmembrane region" description="Helical" evidence="1">
    <location>
        <begin position="68"/>
        <end position="87"/>
    </location>
</feature>
<dbReference type="EMBL" id="CP012808">
    <property type="protein sequence ID" value="ALH96525.1"/>
    <property type="molecule type" value="Genomic_DNA"/>
</dbReference>
<evidence type="ECO:0000313" key="4">
    <source>
        <dbReference type="Proteomes" id="UP000064939"/>
    </source>
</evidence>
<protein>
    <recommendedName>
        <fullName evidence="2">DUF1468 domain-containing protein</fullName>
    </recommendedName>
</protein>
<feature type="transmembrane region" description="Helical" evidence="1">
    <location>
        <begin position="7"/>
        <end position="31"/>
    </location>
</feature>
<evidence type="ECO:0000256" key="1">
    <source>
        <dbReference type="SAM" id="Phobius"/>
    </source>
</evidence>
<proteinExistence type="predicted"/>
<keyword evidence="1" id="KW-0812">Transmembrane</keyword>
<dbReference type="KEGG" id="aei:AOY20_13780"/>
<dbReference type="STRING" id="1324350.AOY20_13780"/>
<sequence>MLIERIFSSCLVITSIILLFIALEFVAPIAYDPLGPRPYPILLLCLISFSCLYLTIRPKKFSETLNLGFNPLIIKKIILTLICFFIYAISFEFLGFIISTALMSTAIGILFGGNIKASTISGISLSISCYFLFDYLLDVPLPLGLLNQ</sequence>
<name>A0A0N9W458_9GAMM</name>
<keyword evidence="1" id="KW-1133">Transmembrane helix</keyword>